<feature type="domain" description="Integrase catalytic" evidence="1">
    <location>
        <begin position="106"/>
        <end position="270"/>
    </location>
</feature>
<dbReference type="Pfam" id="PF00665">
    <property type="entry name" value="rve"/>
    <property type="match status" value="1"/>
</dbReference>
<sequence>MKDIDHYELDEDKNVLGRYYRPLQTYRQNDTRLIPDIPKSMEGEVIYFSHVVNGCHIGEAKPWVESREISIFQICIKRSKNLFRAARIAQNTNHHKQCHEQNWGLMEYQQKLETISIDIWGSGGGLPVSAQGNRCVLTIVDHFNSVLYAYPVPDEKASTIAKTLVTRLFLEHGIFPKTILTDNGHCFRAKLLDEVTSYLKIKRWYTSAYMGMCNGKVERKHRELAYMLGIHAKQEPNHWDDHLPFAVFAINTAYSATLRDTPFFIQHLRDPKICMESIGNERVYYNLDQYKQEMIMRMKKAMEQVAKNLEKAKVKQKDKYDRRVKNTREYKIGDIVWVQKPNLEGTKKLKEKWDGPFRVIKILSNNLTYILRHSKKQTEEIVHHNRIKPGFYPEPWKISGKYLSTRIAVIMVSVILTSLILTPCRSSRVAGALYLASFIRMAVF</sequence>
<evidence type="ECO:0000313" key="3">
    <source>
        <dbReference type="Proteomes" id="UP001187531"/>
    </source>
</evidence>
<comment type="caution">
    <text evidence="2">The sequence shown here is derived from an EMBL/GenBank/DDBJ whole genome shotgun (WGS) entry which is preliminary data.</text>
</comment>
<dbReference type="PROSITE" id="PS50994">
    <property type="entry name" value="INTEGRASE"/>
    <property type="match status" value="1"/>
</dbReference>
<dbReference type="EMBL" id="JAVRJZ010000081">
    <property type="protein sequence ID" value="KAK2703657.1"/>
    <property type="molecule type" value="Genomic_DNA"/>
</dbReference>
<dbReference type="GO" id="GO:0015074">
    <property type="term" value="P:DNA integration"/>
    <property type="evidence" value="ECO:0007669"/>
    <property type="project" value="InterPro"/>
</dbReference>
<name>A0AA88HE57_ARTSF</name>
<keyword evidence="3" id="KW-1185">Reference proteome</keyword>
<dbReference type="Gene3D" id="2.30.30.850">
    <property type="match status" value="1"/>
</dbReference>
<dbReference type="InterPro" id="IPR036397">
    <property type="entry name" value="RNaseH_sf"/>
</dbReference>
<dbReference type="Gene3D" id="3.30.420.10">
    <property type="entry name" value="Ribonuclease H-like superfamily/Ribonuclease H"/>
    <property type="match status" value="1"/>
</dbReference>
<dbReference type="Pfam" id="PF22938">
    <property type="entry name" value="Integrase_p58_C"/>
    <property type="match status" value="1"/>
</dbReference>
<dbReference type="SUPFAM" id="SSF53098">
    <property type="entry name" value="Ribonuclease H-like"/>
    <property type="match status" value="1"/>
</dbReference>
<reference evidence="2" key="1">
    <citation type="submission" date="2023-07" db="EMBL/GenBank/DDBJ databases">
        <title>Chromosome-level genome assembly of Artemia franciscana.</title>
        <authorList>
            <person name="Jo E."/>
        </authorList>
    </citation>
    <scope>NUCLEOTIDE SEQUENCE</scope>
    <source>
        <tissue evidence="2">Whole body</tissue>
    </source>
</reference>
<dbReference type="InterPro" id="IPR001584">
    <property type="entry name" value="Integrase_cat-core"/>
</dbReference>
<dbReference type="AlphaFoldDB" id="A0AA88HE57"/>
<dbReference type="GO" id="GO:0003676">
    <property type="term" value="F:nucleic acid binding"/>
    <property type="evidence" value="ECO:0007669"/>
    <property type="project" value="InterPro"/>
</dbReference>
<protein>
    <recommendedName>
        <fullName evidence="1">Integrase catalytic domain-containing protein</fullName>
    </recommendedName>
</protein>
<accession>A0AA88HE57</accession>
<dbReference type="Proteomes" id="UP001187531">
    <property type="component" value="Unassembled WGS sequence"/>
</dbReference>
<organism evidence="2 3">
    <name type="scientific">Artemia franciscana</name>
    <name type="common">Brine shrimp</name>
    <name type="synonym">Artemia sanfranciscana</name>
    <dbReference type="NCBI Taxonomy" id="6661"/>
    <lineage>
        <taxon>Eukaryota</taxon>
        <taxon>Metazoa</taxon>
        <taxon>Ecdysozoa</taxon>
        <taxon>Arthropoda</taxon>
        <taxon>Crustacea</taxon>
        <taxon>Branchiopoda</taxon>
        <taxon>Anostraca</taxon>
        <taxon>Artemiidae</taxon>
        <taxon>Artemia</taxon>
    </lineage>
</organism>
<dbReference type="InterPro" id="IPR054465">
    <property type="entry name" value="Integrase_p58-like_C"/>
</dbReference>
<evidence type="ECO:0000259" key="1">
    <source>
        <dbReference type="PROSITE" id="PS50994"/>
    </source>
</evidence>
<gene>
    <name evidence="2" type="ORF">QYM36_017953</name>
</gene>
<evidence type="ECO:0000313" key="2">
    <source>
        <dbReference type="EMBL" id="KAK2703657.1"/>
    </source>
</evidence>
<dbReference type="InterPro" id="IPR012337">
    <property type="entry name" value="RNaseH-like_sf"/>
</dbReference>
<dbReference type="PANTHER" id="PTHR37984">
    <property type="entry name" value="PROTEIN CBG26694"/>
    <property type="match status" value="1"/>
</dbReference>
<dbReference type="InterPro" id="IPR050951">
    <property type="entry name" value="Retrovirus_Pol_polyprotein"/>
</dbReference>
<proteinExistence type="predicted"/>
<dbReference type="PANTHER" id="PTHR37984:SF5">
    <property type="entry name" value="PROTEIN NYNRIN-LIKE"/>
    <property type="match status" value="1"/>
</dbReference>